<reference evidence="2" key="1">
    <citation type="submission" date="2016-07" db="EMBL/GenBank/DDBJ databases">
        <authorList>
            <person name="Bretaudeau A."/>
        </authorList>
    </citation>
    <scope>NUCLEOTIDE SEQUENCE</scope>
    <source>
        <strain evidence="2">Rice</strain>
        <tissue evidence="2">Whole body</tissue>
    </source>
</reference>
<accession>A0A2H1VUT7</accession>
<evidence type="ECO:0000256" key="1">
    <source>
        <dbReference type="SAM" id="MobiDB-lite"/>
    </source>
</evidence>
<dbReference type="EMBL" id="ODYU01004570">
    <property type="protein sequence ID" value="SOQ44583.1"/>
    <property type="molecule type" value="Genomic_DNA"/>
</dbReference>
<evidence type="ECO:0000313" key="2">
    <source>
        <dbReference type="EMBL" id="SOQ44583.1"/>
    </source>
</evidence>
<sequence length="129" mass="14414">MHSRRMLTRGFVWFDHGTRRGRARRGEAGGPARSAVWRTLPRDERAGPTPGRGVLPTSRRANGRRRRARRARAAALRVCAALPPATPRARVDTDGLEDFFPQKKLLFGKTKGSVRLLLTKNHPVPTPAF</sequence>
<name>A0A2H1VUT7_SPOFR</name>
<dbReference type="AlphaFoldDB" id="A0A2H1VUT7"/>
<organism evidence="2">
    <name type="scientific">Spodoptera frugiperda</name>
    <name type="common">Fall armyworm</name>
    <dbReference type="NCBI Taxonomy" id="7108"/>
    <lineage>
        <taxon>Eukaryota</taxon>
        <taxon>Metazoa</taxon>
        <taxon>Ecdysozoa</taxon>
        <taxon>Arthropoda</taxon>
        <taxon>Hexapoda</taxon>
        <taxon>Insecta</taxon>
        <taxon>Pterygota</taxon>
        <taxon>Neoptera</taxon>
        <taxon>Endopterygota</taxon>
        <taxon>Lepidoptera</taxon>
        <taxon>Glossata</taxon>
        <taxon>Ditrysia</taxon>
        <taxon>Noctuoidea</taxon>
        <taxon>Noctuidae</taxon>
        <taxon>Amphipyrinae</taxon>
        <taxon>Spodoptera</taxon>
    </lineage>
</organism>
<gene>
    <name evidence="2" type="ORF">SFRICE_023669</name>
</gene>
<proteinExistence type="predicted"/>
<feature type="region of interest" description="Disordered" evidence="1">
    <location>
        <begin position="21"/>
        <end position="68"/>
    </location>
</feature>
<protein>
    <submittedName>
        <fullName evidence="2">SFRICE_023669</fullName>
    </submittedName>
</protein>